<dbReference type="InterPro" id="IPR027417">
    <property type="entry name" value="P-loop_NTPase"/>
</dbReference>
<dbReference type="PANTHER" id="PTHR34704">
    <property type="entry name" value="ATPASE"/>
    <property type="match status" value="1"/>
</dbReference>
<dbReference type="InterPro" id="IPR011579">
    <property type="entry name" value="ATPase_dom"/>
</dbReference>
<feature type="domain" description="ATPase" evidence="1">
    <location>
        <begin position="2"/>
        <end position="202"/>
    </location>
</feature>
<evidence type="ECO:0000259" key="2">
    <source>
        <dbReference type="Pfam" id="PF03008"/>
    </source>
</evidence>
<dbReference type="Pfam" id="PF09339">
    <property type="entry name" value="HTH_IclR"/>
    <property type="match status" value="1"/>
</dbReference>
<dbReference type="Gene3D" id="3.40.50.300">
    <property type="entry name" value="P-loop containing nucleotide triphosphate hydrolases"/>
    <property type="match status" value="1"/>
</dbReference>
<feature type="domain" description="DUF234" evidence="2">
    <location>
        <begin position="307"/>
        <end position="393"/>
    </location>
</feature>
<proteinExistence type="predicted"/>
<reference evidence="4 5" key="1">
    <citation type="submission" date="2017-04" db="EMBL/GenBank/DDBJ databases">
        <title>MLSA of the genus Halorubrum.</title>
        <authorList>
            <person name="De La Haba R."/>
            <person name="Sanchez-Porro C."/>
            <person name="Infante-Dominguez C."/>
            <person name="Ventosa A."/>
        </authorList>
    </citation>
    <scope>NUCLEOTIDE SEQUENCE [LARGE SCALE GENOMIC DNA]</scope>
    <source>
        <strain evidence="4 5">DSM 17463</strain>
    </source>
</reference>
<dbReference type="Proteomes" id="UP000193587">
    <property type="component" value="Unassembled WGS sequence"/>
</dbReference>
<gene>
    <name evidence="4" type="ORF">B9H04_13020</name>
</gene>
<dbReference type="Pfam" id="PF01637">
    <property type="entry name" value="ATPase_2"/>
    <property type="match status" value="1"/>
</dbReference>
<dbReference type="Gene3D" id="1.10.10.10">
    <property type="entry name" value="Winged helix-like DNA-binding domain superfamily/Winged helix DNA-binding domain"/>
    <property type="match status" value="1"/>
</dbReference>
<evidence type="ECO:0000259" key="3">
    <source>
        <dbReference type="Pfam" id="PF09339"/>
    </source>
</evidence>
<dbReference type="EMBL" id="NEDJ01000051">
    <property type="protein sequence ID" value="OSO97493.1"/>
    <property type="molecule type" value="Genomic_DNA"/>
</dbReference>
<feature type="domain" description="HTH iclR-type" evidence="3">
    <location>
        <begin position="242"/>
        <end position="285"/>
    </location>
</feature>
<dbReference type="Pfam" id="PF03008">
    <property type="entry name" value="DUF234"/>
    <property type="match status" value="1"/>
</dbReference>
<accession>A0A1X4GK62</accession>
<dbReference type="SUPFAM" id="SSF52540">
    <property type="entry name" value="P-loop containing nucleoside triphosphate hydrolases"/>
    <property type="match status" value="1"/>
</dbReference>
<dbReference type="InterPro" id="IPR004256">
    <property type="entry name" value="DUF234"/>
</dbReference>
<dbReference type="GO" id="GO:0003677">
    <property type="term" value="F:DNA binding"/>
    <property type="evidence" value="ECO:0007669"/>
    <property type="project" value="InterPro"/>
</dbReference>
<dbReference type="RefSeq" id="WP_085682775.1">
    <property type="nucleotide sequence ID" value="NZ_NEDJ01000051.1"/>
</dbReference>
<dbReference type="PANTHER" id="PTHR34704:SF1">
    <property type="entry name" value="ATPASE"/>
    <property type="match status" value="1"/>
</dbReference>
<comment type="caution">
    <text evidence="4">The sequence shown here is derived from an EMBL/GenBank/DDBJ whole genome shotgun (WGS) entry which is preliminary data.</text>
</comment>
<dbReference type="AlphaFoldDB" id="A0A1X4GK62"/>
<dbReference type="InterPro" id="IPR036390">
    <property type="entry name" value="WH_DNA-bd_sf"/>
</dbReference>
<name>A0A1X4GK62_HALEZ</name>
<organism evidence="4 5">
    <name type="scientific">Halorubrum ezzemoulense DSM 17463</name>
    <dbReference type="NCBI Taxonomy" id="1121945"/>
    <lineage>
        <taxon>Archaea</taxon>
        <taxon>Methanobacteriati</taxon>
        <taxon>Methanobacteriota</taxon>
        <taxon>Stenosarchaea group</taxon>
        <taxon>Halobacteria</taxon>
        <taxon>Halobacteriales</taxon>
        <taxon>Haloferacaceae</taxon>
        <taxon>Halorubrum</taxon>
    </lineage>
</organism>
<dbReference type="InterPro" id="IPR036388">
    <property type="entry name" value="WH-like_DNA-bd_sf"/>
</dbReference>
<evidence type="ECO:0000313" key="4">
    <source>
        <dbReference type="EMBL" id="OSO97493.1"/>
    </source>
</evidence>
<dbReference type="GO" id="GO:0006355">
    <property type="term" value="P:regulation of DNA-templated transcription"/>
    <property type="evidence" value="ECO:0007669"/>
    <property type="project" value="InterPro"/>
</dbReference>
<protein>
    <submittedName>
        <fullName evidence="4">ATPase</fullName>
    </submittedName>
</protein>
<dbReference type="GO" id="GO:0005524">
    <property type="term" value="F:ATP binding"/>
    <property type="evidence" value="ECO:0007669"/>
    <property type="project" value="InterPro"/>
</dbReference>
<dbReference type="SUPFAM" id="SSF46785">
    <property type="entry name" value="Winged helix' DNA-binding domain"/>
    <property type="match status" value="1"/>
</dbReference>
<evidence type="ECO:0000259" key="1">
    <source>
        <dbReference type="Pfam" id="PF01637"/>
    </source>
</evidence>
<sequence length="460" mass="51447">MINRETELEWLTSHLSRAERQLLVVYGRRRVGKTTLVTTALDALEDTSVYYLCDERGATHNARRFAAQCAAALDDITPDVDGFVEAFQYLTARVDGPCVVALDEFSYLVDEDDTIPSVFQTVVDDVLAGTDVSLVLLGSSISMMEEGVLSYESPLYGRRTGQWELAPLSFADVRAFFPDDDLETQIQLYSVLGGVPAYLEQFDPGLSLLENVEQSILSKGEFLYEEPEFLLRQELREPATYMAILEAIAGGATRVTEIANEIGRDASSLSRYLQNLTQLAILEREHPVTDPDGRGLYRLTDDFLRFWFRYVAPNRGTLEQGRTAPVRSAIAETLPTHTSRTFETVCQQAVRTPGFPVACSRVGRWWYGGEEIDIAGVNRETETLLLGECKWTTEPVGPGVFDKLTALESEVRWQGTDREVRYALFSRGGFTDELQAVVDDRSDASLYGISELATLFESQR</sequence>
<dbReference type="STRING" id="1121945.GCA_000421805_03200"/>
<evidence type="ECO:0000313" key="5">
    <source>
        <dbReference type="Proteomes" id="UP000193587"/>
    </source>
</evidence>
<dbReference type="InterPro" id="IPR005471">
    <property type="entry name" value="Tscrpt_reg_IclR_N"/>
</dbReference>